<comment type="caution">
    <text evidence="2">The sequence shown here is derived from an EMBL/GenBank/DDBJ whole genome shotgun (WGS) entry which is preliminary data.</text>
</comment>
<dbReference type="RefSeq" id="WP_344468868.1">
    <property type="nucleotide sequence ID" value="NZ_BAAANT010000051.1"/>
</dbReference>
<gene>
    <name evidence="2" type="ORF">GCM10009760_57150</name>
</gene>
<feature type="region of interest" description="Disordered" evidence="1">
    <location>
        <begin position="1"/>
        <end position="55"/>
    </location>
</feature>
<feature type="compositionally biased region" description="Polar residues" evidence="1">
    <location>
        <begin position="1"/>
        <end position="18"/>
    </location>
</feature>
<feature type="compositionally biased region" description="Basic and acidic residues" evidence="1">
    <location>
        <begin position="39"/>
        <end position="54"/>
    </location>
</feature>
<sequence>MTSQQRQRSGTAQPRPQSGTEPDDAGTGGDGPDPAPPEAEVRPDHQPVEIRHADGGWAVGRINGWWRGPDGNTWCRLRVAGSGAPARWVVFDAARLTLLQAEGT</sequence>
<dbReference type="EMBL" id="BAAANT010000051">
    <property type="protein sequence ID" value="GAA2156313.1"/>
    <property type="molecule type" value="Genomic_DNA"/>
</dbReference>
<name>A0ABN3A9N1_9ACTN</name>
<protein>
    <submittedName>
        <fullName evidence="2">Uncharacterized protein</fullName>
    </submittedName>
</protein>
<keyword evidence="3" id="KW-1185">Reference proteome</keyword>
<accession>A0ABN3A9N1</accession>
<organism evidence="2 3">
    <name type="scientific">Kitasatospora kazusensis</name>
    <dbReference type="NCBI Taxonomy" id="407974"/>
    <lineage>
        <taxon>Bacteria</taxon>
        <taxon>Bacillati</taxon>
        <taxon>Actinomycetota</taxon>
        <taxon>Actinomycetes</taxon>
        <taxon>Kitasatosporales</taxon>
        <taxon>Streptomycetaceae</taxon>
        <taxon>Kitasatospora</taxon>
    </lineage>
</organism>
<evidence type="ECO:0000313" key="2">
    <source>
        <dbReference type="EMBL" id="GAA2156313.1"/>
    </source>
</evidence>
<proteinExistence type="predicted"/>
<reference evidence="2 3" key="1">
    <citation type="journal article" date="2019" name="Int. J. Syst. Evol. Microbiol.">
        <title>The Global Catalogue of Microorganisms (GCM) 10K type strain sequencing project: providing services to taxonomists for standard genome sequencing and annotation.</title>
        <authorList>
            <consortium name="The Broad Institute Genomics Platform"/>
            <consortium name="The Broad Institute Genome Sequencing Center for Infectious Disease"/>
            <person name="Wu L."/>
            <person name="Ma J."/>
        </authorList>
    </citation>
    <scope>NUCLEOTIDE SEQUENCE [LARGE SCALE GENOMIC DNA]</scope>
    <source>
        <strain evidence="2 3">JCM 14560</strain>
    </source>
</reference>
<evidence type="ECO:0000313" key="3">
    <source>
        <dbReference type="Proteomes" id="UP001422759"/>
    </source>
</evidence>
<dbReference type="Proteomes" id="UP001422759">
    <property type="component" value="Unassembled WGS sequence"/>
</dbReference>
<evidence type="ECO:0000256" key="1">
    <source>
        <dbReference type="SAM" id="MobiDB-lite"/>
    </source>
</evidence>